<dbReference type="OrthoDB" id="328435at2"/>
<dbReference type="InterPro" id="IPR029069">
    <property type="entry name" value="HotDog_dom_sf"/>
</dbReference>
<dbReference type="NCBIfam" id="TIGR00369">
    <property type="entry name" value="unchar_dom_1"/>
    <property type="match status" value="1"/>
</dbReference>
<dbReference type="Gene3D" id="3.10.129.10">
    <property type="entry name" value="Hotdog Thioesterase"/>
    <property type="match status" value="1"/>
</dbReference>
<name>A0A1M6A7Q5_9FIRM</name>
<proteinExistence type="predicted"/>
<dbReference type="EMBL" id="FQYT01000002">
    <property type="protein sequence ID" value="SHI32495.1"/>
    <property type="molecule type" value="Genomic_DNA"/>
</dbReference>
<gene>
    <name evidence="3" type="ORF">SAMN02745691_00091</name>
</gene>
<dbReference type="InterPro" id="IPR003736">
    <property type="entry name" value="PAAI_dom"/>
</dbReference>
<evidence type="ECO:0000259" key="2">
    <source>
        <dbReference type="Pfam" id="PF03061"/>
    </source>
</evidence>
<dbReference type="InterPro" id="IPR006683">
    <property type="entry name" value="Thioestr_dom"/>
</dbReference>
<dbReference type="CDD" id="cd03443">
    <property type="entry name" value="PaaI_thioesterase"/>
    <property type="match status" value="1"/>
</dbReference>
<dbReference type="Proteomes" id="UP000184342">
    <property type="component" value="Unassembled WGS sequence"/>
</dbReference>
<evidence type="ECO:0000313" key="3">
    <source>
        <dbReference type="EMBL" id="SHI32495.1"/>
    </source>
</evidence>
<sequence length="134" mass="14344">MTSINKHFFYDGFIGMTGIKVLETGQGSAKGEIEIQLNHLNPAGTVHGGVLFTLADSIGGLAASSDGRGCATISSEIHYLNPTMNSKRIVAHSVEIKHGKRMSTVETSITDNNGILIAKMIAVYHYLRKDGKAV</sequence>
<dbReference type="SUPFAM" id="SSF54637">
    <property type="entry name" value="Thioesterase/thiol ester dehydrase-isomerase"/>
    <property type="match status" value="1"/>
</dbReference>
<dbReference type="GO" id="GO:0016289">
    <property type="term" value="F:acyl-CoA hydrolase activity"/>
    <property type="evidence" value="ECO:0007669"/>
    <property type="project" value="TreeGrafter"/>
</dbReference>
<dbReference type="STRING" id="1122934.SAMN02745691_00091"/>
<dbReference type="AlphaFoldDB" id="A0A1M6A7Q5"/>
<protein>
    <submittedName>
        <fullName evidence="3">Acyl-CoA thioesterase</fullName>
    </submittedName>
</protein>
<dbReference type="InterPro" id="IPR052723">
    <property type="entry name" value="Acyl-CoA_thioesterase_PaaI"/>
</dbReference>
<evidence type="ECO:0000313" key="4">
    <source>
        <dbReference type="Proteomes" id="UP000184342"/>
    </source>
</evidence>
<organism evidence="3 4">
    <name type="scientific">Parasporobacterium paucivorans DSM 15970</name>
    <dbReference type="NCBI Taxonomy" id="1122934"/>
    <lineage>
        <taxon>Bacteria</taxon>
        <taxon>Bacillati</taxon>
        <taxon>Bacillota</taxon>
        <taxon>Clostridia</taxon>
        <taxon>Lachnospirales</taxon>
        <taxon>Lachnospiraceae</taxon>
        <taxon>Parasporobacterium</taxon>
    </lineage>
</organism>
<dbReference type="RefSeq" id="WP_073992397.1">
    <property type="nucleotide sequence ID" value="NZ_FQYT01000002.1"/>
</dbReference>
<dbReference type="Pfam" id="PF03061">
    <property type="entry name" value="4HBT"/>
    <property type="match status" value="1"/>
</dbReference>
<keyword evidence="1" id="KW-0378">Hydrolase</keyword>
<keyword evidence="4" id="KW-1185">Reference proteome</keyword>
<feature type="domain" description="Thioesterase" evidence="2">
    <location>
        <begin position="44"/>
        <end position="116"/>
    </location>
</feature>
<evidence type="ECO:0000256" key="1">
    <source>
        <dbReference type="ARBA" id="ARBA00022801"/>
    </source>
</evidence>
<dbReference type="PANTHER" id="PTHR42856:SF1">
    <property type="entry name" value="ACYL-COENZYME A THIOESTERASE PAAI"/>
    <property type="match status" value="1"/>
</dbReference>
<accession>A0A1M6A7Q5</accession>
<reference evidence="3 4" key="1">
    <citation type="submission" date="2016-11" db="EMBL/GenBank/DDBJ databases">
        <authorList>
            <person name="Jaros S."/>
            <person name="Januszkiewicz K."/>
            <person name="Wedrychowicz H."/>
        </authorList>
    </citation>
    <scope>NUCLEOTIDE SEQUENCE [LARGE SCALE GENOMIC DNA]</scope>
    <source>
        <strain evidence="3 4">DSM 15970</strain>
    </source>
</reference>
<dbReference type="PANTHER" id="PTHR42856">
    <property type="entry name" value="ACYL-COENZYME A THIOESTERASE PAAI"/>
    <property type="match status" value="1"/>
</dbReference>